<evidence type="ECO:0000313" key="3">
    <source>
        <dbReference type="Proteomes" id="UP000660729"/>
    </source>
</evidence>
<keyword evidence="3" id="KW-1185">Reference proteome</keyword>
<reference evidence="2" key="1">
    <citation type="submission" date="2020-04" db="EMBL/GenBank/DDBJ databases">
        <title>Draft genome resource of the tomato pathogen Pseudocercospora fuligena.</title>
        <authorList>
            <person name="Zaccaron A."/>
        </authorList>
    </citation>
    <scope>NUCLEOTIDE SEQUENCE</scope>
    <source>
        <strain evidence="2">PF001</strain>
    </source>
</reference>
<protein>
    <submittedName>
        <fullName evidence="2">Uncharacterized protein</fullName>
    </submittedName>
</protein>
<feature type="compositionally biased region" description="Polar residues" evidence="1">
    <location>
        <begin position="330"/>
        <end position="350"/>
    </location>
</feature>
<feature type="region of interest" description="Disordered" evidence="1">
    <location>
        <begin position="1"/>
        <end position="20"/>
    </location>
</feature>
<comment type="caution">
    <text evidence="2">The sequence shown here is derived from an EMBL/GenBank/DDBJ whole genome shotgun (WGS) entry which is preliminary data.</text>
</comment>
<dbReference type="EMBL" id="JABCIY010000145">
    <property type="protein sequence ID" value="KAF7192427.1"/>
    <property type="molecule type" value="Genomic_DNA"/>
</dbReference>
<feature type="compositionally biased region" description="Polar residues" evidence="1">
    <location>
        <begin position="176"/>
        <end position="186"/>
    </location>
</feature>
<feature type="compositionally biased region" description="Basic and acidic residues" evidence="1">
    <location>
        <begin position="77"/>
        <end position="101"/>
    </location>
</feature>
<feature type="compositionally biased region" description="Low complexity" evidence="1">
    <location>
        <begin position="125"/>
        <end position="138"/>
    </location>
</feature>
<feature type="region of interest" description="Disordered" evidence="1">
    <location>
        <begin position="42"/>
        <end position="350"/>
    </location>
</feature>
<proteinExistence type="predicted"/>
<dbReference type="Proteomes" id="UP000660729">
    <property type="component" value="Unassembled WGS sequence"/>
</dbReference>
<evidence type="ECO:0000313" key="2">
    <source>
        <dbReference type="EMBL" id="KAF7192427.1"/>
    </source>
</evidence>
<organism evidence="2 3">
    <name type="scientific">Pseudocercospora fuligena</name>
    <dbReference type="NCBI Taxonomy" id="685502"/>
    <lineage>
        <taxon>Eukaryota</taxon>
        <taxon>Fungi</taxon>
        <taxon>Dikarya</taxon>
        <taxon>Ascomycota</taxon>
        <taxon>Pezizomycotina</taxon>
        <taxon>Dothideomycetes</taxon>
        <taxon>Dothideomycetidae</taxon>
        <taxon>Mycosphaerellales</taxon>
        <taxon>Mycosphaerellaceae</taxon>
        <taxon>Pseudocercospora</taxon>
    </lineage>
</organism>
<sequence length="350" mass="38825">MATTAADSRERHRASNIFATARGNAPVKRIFAPGKKYQVAPTSAIPAAQEPKTTQDSLFDGSLPSSWTFSQDTQTVSREEYEEKQRLRDEKKAEQERELERSPSPPAPDQTRSLPAAEQPRIFPSSLRSDLLPSSTLSQQYLERALRSNEKRDLEDPDYQETQQENVTPPRKYVTRSRTSGLSVENVSLGDIMDEDEDSTPARRRSPASRKATNTVQDTMDEIQDSSGPDEIPAKRRSPGVRSPQVAKRPRGRPRKAIPNVQRKSPQRQKRNTPVLEPQNNGFVGFGMEIDESTDSGSGADGEDLISHNRNRNPSPPQVPQAVMVPQPPNNSNLPVPGPSRTTLPSTISD</sequence>
<gene>
    <name evidence="2" type="ORF">HII31_06239</name>
</gene>
<feature type="compositionally biased region" description="Polar residues" evidence="1">
    <location>
        <begin position="51"/>
        <end position="76"/>
    </location>
</feature>
<evidence type="ECO:0000256" key="1">
    <source>
        <dbReference type="SAM" id="MobiDB-lite"/>
    </source>
</evidence>
<dbReference type="AlphaFoldDB" id="A0A8H6RKT8"/>
<name>A0A8H6RKT8_9PEZI</name>
<feature type="compositionally biased region" description="Basic and acidic residues" evidence="1">
    <location>
        <begin position="144"/>
        <end position="154"/>
    </location>
</feature>
<accession>A0A8H6RKT8</accession>